<dbReference type="InterPro" id="IPR003137">
    <property type="entry name" value="PA_domain"/>
</dbReference>
<evidence type="ECO:0000256" key="8">
    <source>
        <dbReference type="ARBA" id="ARBA00023180"/>
    </source>
</evidence>
<dbReference type="CDD" id="cd02120">
    <property type="entry name" value="PA_subtilisin_like"/>
    <property type="match status" value="1"/>
</dbReference>
<evidence type="ECO:0000259" key="16">
    <source>
        <dbReference type="Pfam" id="PF17766"/>
    </source>
</evidence>
<dbReference type="GO" id="GO:0004252">
    <property type="term" value="F:serine-type endopeptidase activity"/>
    <property type="evidence" value="ECO:0007669"/>
    <property type="project" value="UniProtKB-UniRule"/>
</dbReference>
<evidence type="ECO:0000313" key="17">
    <source>
        <dbReference type="EMBL" id="QLD11716.1"/>
    </source>
</evidence>
<dbReference type="InterPro" id="IPR023828">
    <property type="entry name" value="Peptidase_S8_Ser-AS"/>
</dbReference>
<dbReference type="InterPro" id="IPR046450">
    <property type="entry name" value="PA_dom_sf"/>
</dbReference>
<reference evidence="17 18" key="1">
    <citation type="submission" date="2020-06" db="EMBL/GenBank/DDBJ databases">
        <authorList>
            <person name="Jo H."/>
        </authorList>
    </citation>
    <scope>NUCLEOTIDE SEQUENCE [LARGE SCALE GENOMIC DNA]</scope>
    <source>
        <strain evidence="17 18">I46</strain>
    </source>
</reference>
<dbReference type="GO" id="GO:0005975">
    <property type="term" value="P:carbohydrate metabolic process"/>
    <property type="evidence" value="ECO:0007669"/>
    <property type="project" value="UniProtKB-ARBA"/>
</dbReference>
<organism evidence="17 18">
    <name type="scientific">Microbacterium oleivorans</name>
    <dbReference type="NCBI Taxonomy" id="273677"/>
    <lineage>
        <taxon>Bacteria</taxon>
        <taxon>Bacillati</taxon>
        <taxon>Actinomycetota</taxon>
        <taxon>Actinomycetes</taxon>
        <taxon>Micrococcales</taxon>
        <taxon>Microbacteriaceae</taxon>
        <taxon>Microbacterium</taxon>
    </lineage>
</organism>
<dbReference type="Pfam" id="PF00082">
    <property type="entry name" value="Peptidase_S8"/>
    <property type="match status" value="1"/>
</dbReference>
<dbReference type="Pfam" id="PF17766">
    <property type="entry name" value="fn3_6"/>
    <property type="match status" value="1"/>
</dbReference>
<evidence type="ECO:0000256" key="3">
    <source>
        <dbReference type="ARBA" id="ARBA00022525"/>
    </source>
</evidence>
<proteinExistence type="inferred from homology"/>
<feature type="domain" description="Inhibitor I9" evidence="15">
    <location>
        <begin position="47"/>
        <end position="146"/>
    </location>
</feature>
<dbReference type="AlphaFoldDB" id="A0A7D5IXJ2"/>
<dbReference type="RefSeq" id="WP_178011879.1">
    <property type="nucleotide sequence ID" value="NZ_CP058316.1"/>
</dbReference>
<dbReference type="GO" id="GO:0005576">
    <property type="term" value="C:extracellular region"/>
    <property type="evidence" value="ECO:0007669"/>
    <property type="project" value="UniProtKB-SubCell"/>
</dbReference>
<evidence type="ECO:0000259" key="13">
    <source>
        <dbReference type="Pfam" id="PF00082"/>
    </source>
</evidence>
<feature type="active site" description="Charge relay system" evidence="9 10">
    <location>
        <position position="277"/>
    </location>
</feature>
<dbReference type="InterPro" id="IPR041469">
    <property type="entry name" value="Subtilisin-like_FN3"/>
</dbReference>
<evidence type="ECO:0000313" key="18">
    <source>
        <dbReference type="Proteomes" id="UP000509638"/>
    </source>
</evidence>
<dbReference type="InterPro" id="IPR013783">
    <property type="entry name" value="Ig-like_fold"/>
</dbReference>
<dbReference type="SUPFAM" id="SSF52025">
    <property type="entry name" value="PA domain"/>
    <property type="match status" value="1"/>
</dbReference>
<dbReference type="CDD" id="cd04852">
    <property type="entry name" value="Peptidases_S8_3"/>
    <property type="match status" value="1"/>
</dbReference>
<accession>A0A7D5IXJ2</accession>
<evidence type="ECO:0000256" key="2">
    <source>
        <dbReference type="ARBA" id="ARBA00011073"/>
    </source>
</evidence>
<dbReference type="Pfam" id="PF02225">
    <property type="entry name" value="PA"/>
    <property type="match status" value="1"/>
</dbReference>
<evidence type="ECO:0000256" key="10">
    <source>
        <dbReference type="PROSITE-ProRule" id="PRU01240"/>
    </source>
</evidence>
<feature type="signal peptide" evidence="12">
    <location>
        <begin position="1"/>
        <end position="25"/>
    </location>
</feature>
<dbReference type="Gene3D" id="3.30.70.80">
    <property type="entry name" value="Peptidase S8 propeptide/proteinase inhibitor I9"/>
    <property type="match status" value="1"/>
</dbReference>
<evidence type="ECO:0000259" key="14">
    <source>
        <dbReference type="Pfam" id="PF02225"/>
    </source>
</evidence>
<feature type="domain" description="Peptidase S8/S53" evidence="13">
    <location>
        <begin position="174"/>
        <end position="651"/>
    </location>
</feature>
<keyword evidence="8" id="KW-0325">Glycoprotein</keyword>
<dbReference type="InterPro" id="IPR015500">
    <property type="entry name" value="Peptidase_S8_subtilisin-rel"/>
</dbReference>
<dbReference type="Gene3D" id="3.40.50.200">
    <property type="entry name" value="Peptidase S8/S53 domain"/>
    <property type="match status" value="1"/>
</dbReference>
<gene>
    <name evidence="17" type="ORF">HW566_07990</name>
</gene>
<dbReference type="SUPFAM" id="SSF52743">
    <property type="entry name" value="Subtilisin-like"/>
    <property type="match status" value="1"/>
</dbReference>
<dbReference type="PANTHER" id="PTHR10795">
    <property type="entry name" value="PROPROTEIN CONVERTASE SUBTILISIN/KEXIN"/>
    <property type="match status" value="1"/>
</dbReference>
<comment type="similarity">
    <text evidence="2 10 11">Belongs to the peptidase S8 family.</text>
</comment>
<evidence type="ECO:0000259" key="15">
    <source>
        <dbReference type="Pfam" id="PF05922"/>
    </source>
</evidence>
<evidence type="ECO:0000256" key="1">
    <source>
        <dbReference type="ARBA" id="ARBA00004613"/>
    </source>
</evidence>
<evidence type="ECO:0000256" key="12">
    <source>
        <dbReference type="SAM" id="SignalP"/>
    </source>
</evidence>
<feature type="active site" description="Charge relay system" evidence="9 10">
    <location>
        <position position="612"/>
    </location>
</feature>
<dbReference type="InterPro" id="IPR023827">
    <property type="entry name" value="Peptidase_S8_Asp-AS"/>
</dbReference>
<dbReference type="Gene3D" id="2.60.40.10">
    <property type="entry name" value="Immunoglobulins"/>
    <property type="match status" value="1"/>
</dbReference>
<keyword evidence="4 10" id="KW-0645">Protease</keyword>
<name>A0A7D5IXJ2_9MICO</name>
<dbReference type="InterPro" id="IPR036852">
    <property type="entry name" value="Peptidase_S8/S53_dom_sf"/>
</dbReference>
<dbReference type="Gene3D" id="2.60.120.380">
    <property type="match status" value="1"/>
</dbReference>
<dbReference type="InterPro" id="IPR045051">
    <property type="entry name" value="SBT"/>
</dbReference>
<dbReference type="PROSITE" id="PS51892">
    <property type="entry name" value="SUBTILASE"/>
    <property type="match status" value="1"/>
</dbReference>
<dbReference type="GO" id="GO:0006508">
    <property type="term" value="P:proteolysis"/>
    <property type="evidence" value="ECO:0007669"/>
    <property type="project" value="UniProtKB-KW"/>
</dbReference>
<dbReference type="InterPro" id="IPR010259">
    <property type="entry name" value="S8pro/Inhibitor_I9"/>
</dbReference>
<keyword evidence="6 10" id="KW-0378">Hydrolase</keyword>
<keyword evidence="7 10" id="KW-0720">Serine protease</keyword>
<dbReference type="PROSITE" id="PS00136">
    <property type="entry name" value="SUBTILASE_ASP"/>
    <property type="match status" value="1"/>
</dbReference>
<feature type="active site" description="Charge relay system" evidence="9 10">
    <location>
        <position position="183"/>
    </location>
</feature>
<evidence type="ECO:0000256" key="5">
    <source>
        <dbReference type="ARBA" id="ARBA00022729"/>
    </source>
</evidence>
<dbReference type="PRINTS" id="PR00723">
    <property type="entry name" value="SUBTILISIN"/>
</dbReference>
<dbReference type="InterPro" id="IPR034197">
    <property type="entry name" value="Peptidases_S8_3"/>
</dbReference>
<evidence type="ECO:0000256" key="7">
    <source>
        <dbReference type="ARBA" id="ARBA00022825"/>
    </source>
</evidence>
<evidence type="ECO:0000256" key="4">
    <source>
        <dbReference type="ARBA" id="ARBA00022670"/>
    </source>
</evidence>
<dbReference type="Gene3D" id="2.60.40.2310">
    <property type="match status" value="1"/>
</dbReference>
<keyword evidence="5 12" id="KW-0732">Signal</keyword>
<sequence>MVRTTLRTVAAVSLAALFTTSAATASFAATGEGVNIPAPVTSENGRYIVLLDEAPVATYEGGESGLAPTKPDEGERLDPQSRAVTDYSGFLEQRQEEVASEVGAEPDTTYQTTLNGFVAQLTADQAGKLAAKKGVLGVFPDEVRHLDAVPSTEFLGLEGEGGVWDEVGGIDAAGEGIVVGVVDTGIAPENPSFAGDALGTTAGDAPYVDGDEVVYAKADGGEFRSAIVDQDAGTKDAWDASLLNSKLIGAHYFGEGAAANGFSFDSDYLSPRDGDGHGSHTASTAAGNNGVEATVEGIDFGSISGVAPAAKVASYKACFVGPDPLVTTDDICALSDLLAAIDQAVADGVDVINYSIGGGSATTVLAPEDISFFNAAAAGVFVATSAGNSGPEPVTADHASPWYATVAASTIPTWEGTVRLGEEDDSAAAQFAGASVSVGFGDSISGPSVFAGDAGLAGAETPNLCLLGSLDPAQVSGKIVVCDRGSNARIEKSQAVEEAGGIGMILTNVTPASLDNDFHSVPTVHVADTARADVLAYVQGGTDRVVTLVGENLTGIETPAPQVAGFSSRGPMLADGSDVIKPDITAPGVAILAATQNGVDEDPTFGILSGTSMSSPHVAGLAALYLGERPQATPAEVKSAMMTTAYDTVDAAGDAVTDPFTQGAGHTDPTKYFEPGLLYLNGPADWAAYLQGLGLRDFGVDPIDPSDLNLPSIGVGALGAPQTVTRTITATEAGTFQAQASVPGVDVQVSPSSVTLAAGETAAIEITLSRTDAPMGEWATGFLTWTGGANDVRSPIAVYPVPVDAPASVSGTGVTGSVDVTVAPSLTGELALGLSGLVPEELRVNPDFPEVPGHSGDQDSFYDEGEAGFNTYEIVDVPEGTEYVRFAVETEATETTDLDMTVYRVVSPDDLRYYEQWSSATASANESVSLTTPTAGTYLVMVNRFSYSEPFTYDLTAAVVAAGVSAGEFAATPNPLPTVQGEKATYTLSWAGLEPETTYLGVVRYGDSSIRTIVEVESGQGAPVAVVAPEVTGKAKVGSTLKATAGEWDPAEVSVAYQWLRGGEPIEGATSASYKVARADVGTALSVRVTATAEGNPQVGSAVSNEVFVKFASSTTVSLNRYVGTASQPYVVSVKVTPNGGGPAAGTVDVWVNSTRYSADVVDGTARVELPRQSRGLKVVVATYSGSDTVDGSVGLSGFLVLW</sequence>
<dbReference type="PROSITE" id="PS00138">
    <property type="entry name" value="SUBTILASE_SER"/>
    <property type="match status" value="1"/>
</dbReference>
<dbReference type="InterPro" id="IPR037045">
    <property type="entry name" value="S8pro/Inhibitor_I9_sf"/>
</dbReference>
<dbReference type="Pfam" id="PF05922">
    <property type="entry name" value="Inhibitor_I9"/>
    <property type="match status" value="1"/>
</dbReference>
<evidence type="ECO:0000256" key="9">
    <source>
        <dbReference type="PIRSR" id="PIRSR615500-1"/>
    </source>
</evidence>
<dbReference type="Proteomes" id="UP000509638">
    <property type="component" value="Chromosome"/>
</dbReference>
<feature type="chain" id="PRO_5038928815" evidence="12">
    <location>
        <begin position="26"/>
        <end position="1203"/>
    </location>
</feature>
<feature type="domain" description="Subtilisin-like protease fibronectin type-III" evidence="16">
    <location>
        <begin position="707"/>
        <end position="798"/>
    </location>
</feature>
<evidence type="ECO:0000256" key="6">
    <source>
        <dbReference type="ARBA" id="ARBA00022801"/>
    </source>
</evidence>
<keyword evidence="3" id="KW-0964">Secreted</keyword>
<comment type="subcellular location">
    <subcellularLocation>
        <location evidence="1">Secreted</location>
    </subcellularLocation>
</comment>
<dbReference type="Gene3D" id="2.60.40.2700">
    <property type="match status" value="1"/>
</dbReference>
<protein>
    <submittedName>
        <fullName evidence="17">S8 family serine peptidase</fullName>
    </submittedName>
</protein>
<dbReference type="InterPro" id="IPR000209">
    <property type="entry name" value="Peptidase_S8/S53_dom"/>
</dbReference>
<feature type="domain" description="PA" evidence="14">
    <location>
        <begin position="465"/>
        <end position="528"/>
    </location>
</feature>
<evidence type="ECO:0000256" key="11">
    <source>
        <dbReference type="RuleBase" id="RU003355"/>
    </source>
</evidence>
<dbReference type="Gene3D" id="3.50.30.30">
    <property type="match status" value="1"/>
</dbReference>
<dbReference type="EMBL" id="CP058316">
    <property type="protein sequence ID" value="QLD11716.1"/>
    <property type="molecule type" value="Genomic_DNA"/>
</dbReference>